<feature type="transmembrane region" description="Helical" evidence="1">
    <location>
        <begin position="40"/>
        <end position="61"/>
    </location>
</feature>
<name>A0A0U5A9Y4_9EURY</name>
<reference evidence="3" key="1">
    <citation type="journal article" date="2016" name="Environ. Microbiol.">
        <title>The complete genome of a viable archaeum isolated from 123-million-year-old rock salt.</title>
        <authorList>
            <person name="Jaakkola S.T."/>
            <person name="Pfeiffer F."/>
            <person name="Ravantti J.J."/>
            <person name="Guo Q."/>
            <person name="Liu Y."/>
            <person name="Chen X."/>
            <person name="Ma H."/>
            <person name="Yang C."/>
            <person name="Oksanen H.M."/>
            <person name="Bamford D.H."/>
        </authorList>
    </citation>
    <scope>NUCLEOTIDE SEQUENCE</scope>
    <source>
        <strain evidence="3">JI20-1</strain>
    </source>
</reference>
<dbReference type="KEGG" id="hhb:Hhub_1052"/>
<keyword evidence="3" id="KW-1185">Reference proteome</keyword>
<dbReference type="Proteomes" id="UP000066737">
    <property type="component" value="Chromosome I"/>
</dbReference>
<protein>
    <submittedName>
        <fullName evidence="2">Uncharacterized protein</fullName>
    </submittedName>
</protein>
<dbReference type="GeneID" id="91108500"/>
<feature type="transmembrane region" description="Helical" evidence="1">
    <location>
        <begin position="16"/>
        <end position="34"/>
    </location>
</feature>
<evidence type="ECO:0000313" key="3">
    <source>
        <dbReference type="Proteomes" id="UP000066737"/>
    </source>
</evidence>
<evidence type="ECO:0000256" key="1">
    <source>
        <dbReference type="SAM" id="Phobius"/>
    </source>
</evidence>
<gene>
    <name evidence="2" type="ORF">HHUB_1052</name>
</gene>
<accession>A0A0U5A9Y4</accession>
<dbReference type="OrthoDB" id="253184at2157"/>
<sequence>MSPDWSDEHVSRANRFTLHAVLAWVALVTLQAILVPTGTAGALLAGAFALAATWVLVHSLFTQVDRLVKTRIAEADGEPAGESD</sequence>
<dbReference type="RefSeq" id="WP_059055138.1">
    <property type="nucleotide sequence ID" value="NZ_CEML01000001.1"/>
</dbReference>
<dbReference type="EMBL" id="LN831302">
    <property type="protein sequence ID" value="CQH44421.1"/>
    <property type="molecule type" value="Genomic_DNA"/>
</dbReference>
<keyword evidence="1" id="KW-1133">Transmembrane helix</keyword>
<organism evidence="2 3">
    <name type="scientific">Halobacterium hubeiense</name>
    <dbReference type="NCBI Taxonomy" id="1407499"/>
    <lineage>
        <taxon>Archaea</taxon>
        <taxon>Methanobacteriati</taxon>
        <taxon>Methanobacteriota</taxon>
        <taxon>Stenosarchaea group</taxon>
        <taxon>Halobacteria</taxon>
        <taxon>Halobacteriales</taxon>
        <taxon>Halobacteriaceae</taxon>
        <taxon>Halobacterium</taxon>
    </lineage>
</organism>
<dbReference type="AlphaFoldDB" id="A0A0U5A9Y4"/>
<evidence type="ECO:0000313" key="2">
    <source>
        <dbReference type="EMBL" id="CQH44421.1"/>
    </source>
</evidence>
<keyword evidence="1" id="KW-0472">Membrane</keyword>
<proteinExistence type="predicted"/>
<keyword evidence="1" id="KW-0812">Transmembrane</keyword>
<dbReference type="STRING" id="1407499.HHUB_1052"/>